<dbReference type="Proteomes" id="UP001596037">
    <property type="component" value="Unassembled WGS sequence"/>
</dbReference>
<sequence length="113" mass="11232">MGIRSLAPPALAAAALLGAAAAMAQTAAPRVTDVGPPPAEERDSAGAVLLEKSPVPAQRKAFAESAARTGVVSVGRGVMRATTRARTAAALASARQAEAAEFRRRGAGALTGD</sequence>
<organism evidence="2 3">
    <name type="scientific">Caenimonas terrae</name>
    <dbReference type="NCBI Taxonomy" id="696074"/>
    <lineage>
        <taxon>Bacteria</taxon>
        <taxon>Pseudomonadati</taxon>
        <taxon>Pseudomonadota</taxon>
        <taxon>Betaproteobacteria</taxon>
        <taxon>Burkholderiales</taxon>
        <taxon>Comamonadaceae</taxon>
        <taxon>Caenimonas</taxon>
    </lineage>
</organism>
<evidence type="ECO:0000313" key="2">
    <source>
        <dbReference type="EMBL" id="MFC5496578.1"/>
    </source>
</evidence>
<dbReference type="EMBL" id="JBHSMF010000002">
    <property type="protein sequence ID" value="MFC5496578.1"/>
    <property type="molecule type" value="Genomic_DNA"/>
</dbReference>
<name>A0ABW0N9S1_9BURK</name>
<evidence type="ECO:0008006" key="4">
    <source>
        <dbReference type="Google" id="ProtNLM"/>
    </source>
</evidence>
<comment type="caution">
    <text evidence="2">The sequence shown here is derived from an EMBL/GenBank/DDBJ whole genome shotgun (WGS) entry which is preliminary data.</text>
</comment>
<feature type="chain" id="PRO_5047304119" description="DUF4148 domain-containing protein" evidence="1">
    <location>
        <begin position="25"/>
        <end position="113"/>
    </location>
</feature>
<keyword evidence="3" id="KW-1185">Reference proteome</keyword>
<gene>
    <name evidence="2" type="ORF">ACFPOE_03450</name>
</gene>
<evidence type="ECO:0000256" key="1">
    <source>
        <dbReference type="SAM" id="SignalP"/>
    </source>
</evidence>
<dbReference type="RefSeq" id="WP_376848594.1">
    <property type="nucleotide sequence ID" value="NZ_JBHSMF010000002.1"/>
</dbReference>
<accession>A0ABW0N9S1</accession>
<protein>
    <recommendedName>
        <fullName evidence="4">DUF4148 domain-containing protein</fullName>
    </recommendedName>
</protein>
<proteinExistence type="predicted"/>
<keyword evidence="1" id="KW-0732">Signal</keyword>
<reference evidence="3" key="1">
    <citation type="journal article" date="2019" name="Int. J. Syst. Evol. Microbiol.">
        <title>The Global Catalogue of Microorganisms (GCM) 10K type strain sequencing project: providing services to taxonomists for standard genome sequencing and annotation.</title>
        <authorList>
            <consortium name="The Broad Institute Genomics Platform"/>
            <consortium name="The Broad Institute Genome Sequencing Center for Infectious Disease"/>
            <person name="Wu L."/>
            <person name="Ma J."/>
        </authorList>
    </citation>
    <scope>NUCLEOTIDE SEQUENCE [LARGE SCALE GENOMIC DNA]</scope>
    <source>
        <strain evidence="3">CCUG 57401</strain>
    </source>
</reference>
<evidence type="ECO:0000313" key="3">
    <source>
        <dbReference type="Proteomes" id="UP001596037"/>
    </source>
</evidence>
<feature type="signal peptide" evidence="1">
    <location>
        <begin position="1"/>
        <end position="24"/>
    </location>
</feature>